<evidence type="ECO:0000313" key="4">
    <source>
        <dbReference type="Proteomes" id="UP000734854"/>
    </source>
</evidence>
<organism evidence="3 4">
    <name type="scientific">Zingiber officinale</name>
    <name type="common">Ginger</name>
    <name type="synonym">Amomum zingiber</name>
    <dbReference type="NCBI Taxonomy" id="94328"/>
    <lineage>
        <taxon>Eukaryota</taxon>
        <taxon>Viridiplantae</taxon>
        <taxon>Streptophyta</taxon>
        <taxon>Embryophyta</taxon>
        <taxon>Tracheophyta</taxon>
        <taxon>Spermatophyta</taxon>
        <taxon>Magnoliopsida</taxon>
        <taxon>Liliopsida</taxon>
        <taxon>Zingiberales</taxon>
        <taxon>Zingiberaceae</taxon>
        <taxon>Zingiber</taxon>
    </lineage>
</organism>
<evidence type="ECO:0000313" key="3">
    <source>
        <dbReference type="EMBL" id="KAG6524564.1"/>
    </source>
</evidence>
<feature type="transmembrane region" description="Helical" evidence="2">
    <location>
        <begin position="75"/>
        <end position="98"/>
    </location>
</feature>
<reference evidence="3 4" key="1">
    <citation type="submission" date="2020-08" db="EMBL/GenBank/DDBJ databases">
        <title>Plant Genome Project.</title>
        <authorList>
            <person name="Zhang R.-G."/>
        </authorList>
    </citation>
    <scope>NUCLEOTIDE SEQUENCE [LARGE SCALE GENOMIC DNA]</scope>
    <source>
        <tissue evidence="3">Rhizome</tissue>
    </source>
</reference>
<sequence length="130" mass="14733">MFFLLNIVHGLGKIIMTSLLCFKSILKTQLLCEAPPVLHGKSLQQERVCGPPHASPCSSVSQLDKHKPLQKRLRLFPIARIIYCCTPLSAVIVFNTYVTRSNENQKDNREPKEYARSGNTQEQHGQWCVV</sequence>
<keyword evidence="2" id="KW-0472">Membrane</keyword>
<accession>A0A8J5LS07</accession>
<keyword evidence="2" id="KW-0812">Transmembrane</keyword>
<keyword evidence="2" id="KW-1133">Transmembrane helix</keyword>
<proteinExistence type="predicted"/>
<evidence type="ECO:0000256" key="2">
    <source>
        <dbReference type="SAM" id="Phobius"/>
    </source>
</evidence>
<evidence type="ECO:0000256" key="1">
    <source>
        <dbReference type="SAM" id="MobiDB-lite"/>
    </source>
</evidence>
<keyword evidence="4" id="KW-1185">Reference proteome</keyword>
<protein>
    <submittedName>
        <fullName evidence="3">Uncharacterized protein</fullName>
    </submittedName>
</protein>
<gene>
    <name evidence="3" type="ORF">ZIOFF_014478</name>
</gene>
<name>A0A8J5LS07_ZINOF</name>
<feature type="region of interest" description="Disordered" evidence="1">
    <location>
        <begin position="104"/>
        <end position="130"/>
    </location>
</feature>
<feature type="compositionally biased region" description="Basic and acidic residues" evidence="1">
    <location>
        <begin position="104"/>
        <end position="115"/>
    </location>
</feature>
<dbReference type="Proteomes" id="UP000734854">
    <property type="component" value="Unassembled WGS sequence"/>
</dbReference>
<dbReference type="EMBL" id="JACMSC010000004">
    <property type="protein sequence ID" value="KAG6524564.1"/>
    <property type="molecule type" value="Genomic_DNA"/>
</dbReference>
<dbReference type="AlphaFoldDB" id="A0A8J5LS07"/>
<comment type="caution">
    <text evidence="3">The sequence shown here is derived from an EMBL/GenBank/DDBJ whole genome shotgun (WGS) entry which is preliminary data.</text>
</comment>